<proteinExistence type="inferred from homology"/>
<organism evidence="8 9">
    <name type="scientific">Trueperella bernardiae</name>
    <dbReference type="NCBI Taxonomy" id="59561"/>
    <lineage>
        <taxon>Bacteria</taxon>
        <taxon>Bacillati</taxon>
        <taxon>Actinomycetota</taxon>
        <taxon>Actinomycetes</taxon>
        <taxon>Actinomycetales</taxon>
        <taxon>Actinomycetaceae</taxon>
        <taxon>Trueperella</taxon>
    </lineage>
</organism>
<dbReference type="GO" id="GO:0050518">
    <property type="term" value="F:2-C-methyl-D-erythritol 4-phosphate cytidylyltransferase activity"/>
    <property type="evidence" value="ECO:0007669"/>
    <property type="project" value="UniProtKB-UniRule"/>
</dbReference>
<dbReference type="HAMAP" id="MF_00108">
    <property type="entry name" value="IspD"/>
    <property type="match status" value="1"/>
</dbReference>
<reference evidence="8 9" key="1">
    <citation type="submission" date="2015-11" db="EMBL/GenBank/DDBJ databases">
        <title>Draft Genome Sequence of the Type Strain Trueperella bernardiae LCDC 89-0504T, Isolated from Blood Culture.</title>
        <authorList>
            <person name="Bernier A.-M."/>
            <person name="Bernard K."/>
        </authorList>
    </citation>
    <scope>NUCLEOTIDE SEQUENCE [LARGE SCALE GENOMIC DNA]</scope>
    <source>
        <strain evidence="8 9">LCDC 89-0504</strain>
    </source>
</reference>
<accession>A0A0W1KLP4</accession>
<dbReference type="PANTHER" id="PTHR32125">
    <property type="entry name" value="2-C-METHYL-D-ERYTHRITOL 4-PHOSPHATE CYTIDYLYLTRANSFERASE, CHLOROPLASTIC"/>
    <property type="match status" value="1"/>
</dbReference>
<dbReference type="InterPro" id="IPR034683">
    <property type="entry name" value="IspD/TarI"/>
</dbReference>
<dbReference type="OrthoDB" id="9802561at2"/>
<dbReference type="EMBL" id="LNIZ01000002">
    <property type="protein sequence ID" value="KTF04659.1"/>
    <property type="molecule type" value="Genomic_DNA"/>
</dbReference>
<protein>
    <recommendedName>
        <fullName evidence="7">2-C-methyl-D-erythritol 4-phosphate cytidylyltransferase</fullName>
        <ecNumber evidence="7">2.7.7.60</ecNumber>
    </recommendedName>
    <alternativeName>
        <fullName evidence="7">4-diphosphocytidyl-2C-methyl-D-erythritol synthase</fullName>
    </alternativeName>
    <alternativeName>
        <fullName evidence="7">MEP cytidylyltransferase</fullName>
        <shortName evidence="7">MCT</shortName>
    </alternativeName>
</protein>
<feature type="site" description="Positions MEP for the nucleophilic attack" evidence="7">
    <location>
        <position position="234"/>
    </location>
</feature>
<dbReference type="PATRIC" id="fig|59561.3.peg.641"/>
<evidence type="ECO:0000256" key="3">
    <source>
        <dbReference type="ARBA" id="ARBA00009789"/>
    </source>
</evidence>
<dbReference type="InterPro" id="IPR018294">
    <property type="entry name" value="ISPD_synthase_CS"/>
</dbReference>
<dbReference type="Proteomes" id="UP000054404">
    <property type="component" value="Unassembled WGS sequence"/>
</dbReference>
<dbReference type="InterPro" id="IPR029044">
    <property type="entry name" value="Nucleotide-diphossugar_trans"/>
</dbReference>
<dbReference type="Gene3D" id="3.90.550.10">
    <property type="entry name" value="Spore Coat Polysaccharide Biosynthesis Protein SpsA, Chain A"/>
    <property type="match status" value="1"/>
</dbReference>
<dbReference type="CDD" id="cd02516">
    <property type="entry name" value="CDP-ME_synthetase"/>
    <property type="match status" value="1"/>
</dbReference>
<evidence type="ECO:0000313" key="8">
    <source>
        <dbReference type="EMBL" id="KTF04659.1"/>
    </source>
</evidence>
<dbReference type="RefSeq" id="WP_070445775.1">
    <property type="nucleotide sequence ID" value="NZ_CP127099.1"/>
</dbReference>
<gene>
    <name evidence="7 8" type="primary">ispD</name>
    <name evidence="8" type="ORF">AQZ59_00649</name>
</gene>
<evidence type="ECO:0000256" key="5">
    <source>
        <dbReference type="ARBA" id="ARBA00022695"/>
    </source>
</evidence>
<keyword evidence="4 7" id="KW-0808">Transferase</keyword>
<feature type="site" description="Transition state stabilizer" evidence="7">
    <location>
        <position position="22"/>
    </location>
</feature>
<feature type="site" description="Positions MEP for the nucleophilic attack" evidence="7">
    <location>
        <position position="174"/>
    </location>
</feature>
<keyword evidence="5 7" id="KW-0548">Nucleotidyltransferase</keyword>
<dbReference type="UniPathway" id="UPA00056">
    <property type="reaction ID" value="UER00093"/>
</dbReference>
<dbReference type="PROSITE" id="PS01295">
    <property type="entry name" value="ISPD"/>
    <property type="match status" value="1"/>
</dbReference>
<evidence type="ECO:0000256" key="7">
    <source>
        <dbReference type="HAMAP-Rule" id="MF_00108"/>
    </source>
</evidence>
<keyword evidence="6 7" id="KW-0414">Isoprene biosynthesis</keyword>
<dbReference type="Pfam" id="PF01128">
    <property type="entry name" value="IspD"/>
    <property type="match status" value="2"/>
</dbReference>
<feature type="site" description="Transition state stabilizer" evidence="7">
    <location>
        <position position="15"/>
    </location>
</feature>
<evidence type="ECO:0000256" key="1">
    <source>
        <dbReference type="ARBA" id="ARBA00001282"/>
    </source>
</evidence>
<evidence type="ECO:0000256" key="6">
    <source>
        <dbReference type="ARBA" id="ARBA00023229"/>
    </source>
</evidence>
<keyword evidence="9" id="KW-1185">Reference proteome</keyword>
<dbReference type="InterPro" id="IPR001228">
    <property type="entry name" value="IspD"/>
</dbReference>
<dbReference type="GO" id="GO:0019288">
    <property type="term" value="P:isopentenyl diphosphate biosynthetic process, methylerythritol 4-phosphate pathway"/>
    <property type="evidence" value="ECO:0007669"/>
    <property type="project" value="UniProtKB-UniRule"/>
</dbReference>
<name>A0A0W1KLP4_9ACTO</name>
<dbReference type="InterPro" id="IPR050088">
    <property type="entry name" value="IspD/TarI_cytidylyltransf_bact"/>
</dbReference>
<comment type="caution">
    <text evidence="8">The sequence shown here is derived from an EMBL/GenBank/DDBJ whole genome shotgun (WGS) entry which is preliminary data.</text>
</comment>
<comment type="pathway">
    <text evidence="2 7">Isoprenoid biosynthesis; isopentenyl diphosphate biosynthesis via DXP pathway; isopentenyl diphosphate from 1-deoxy-D-xylulose 5-phosphate: step 2/6.</text>
</comment>
<evidence type="ECO:0000256" key="4">
    <source>
        <dbReference type="ARBA" id="ARBA00022679"/>
    </source>
</evidence>
<comment type="function">
    <text evidence="7">Catalyzes the formation of 4-diphosphocytidyl-2-C-methyl-D-erythritol from CTP and 2-C-methyl-D-erythritol 4-phosphate (MEP).</text>
</comment>
<comment type="similarity">
    <text evidence="3 7">Belongs to the IspD/TarI cytidylyltransferase family. IspD subfamily.</text>
</comment>
<dbReference type="EC" id="2.7.7.60" evidence="7"/>
<dbReference type="PANTHER" id="PTHR32125:SF4">
    <property type="entry name" value="2-C-METHYL-D-ERYTHRITOL 4-PHOSPHATE CYTIDYLYLTRANSFERASE, CHLOROPLASTIC"/>
    <property type="match status" value="1"/>
</dbReference>
<evidence type="ECO:0000313" key="9">
    <source>
        <dbReference type="Proteomes" id="UP000054404"/>
    </source>
</evidence>
<dbReference type="STRING" id="59561.AQZ59_00649"/>
<evidence type="ECO:0000256" key="2">
    <source>
        <dbReference type="ARBA" id="ARBA00004787"/>
    </source>
</evidence>
<sequence>MSIAAVIAGAGSGTRLGANMPKALVPLGGVPLLVHAIRGMNAAGVDDVVVTIPAGNAVREEFDKALAAGGVSARLVVGGVTRQGSVANGLAAVTSDFVLIHDAARALTPVAVIDRVRVALEAGYDAVVPALPVTDTIKEVGDRRAGVVGPEAAGGGDAAGSGVVVEPVVATLERSRLRAMQTPQGFRTELVREAHRAGRERGADELSAAPDDAALVEAMGHEVVLVEGSPEAMKVTTAWDLAVAEMLLEKRGR</sequence>
<comment type="catalytic activity">
    <reaction evidence="1 7">
        <text>2-C-methyl-D-erythritol 4-phosphate + CTP + H(+) = 4-CDP-2-C-methyl-D-erythritol + diphosphate</text>
        <dbReference type="Rhea" id="RHEA:13429"/>
        <dbReference type="ChEBI" id="CHEBI:15378"/>
        <dbReference type="ChEBI" id="CHEBI:33019"/>
        <dbReference type="ChEBI" id="CHEBI:37563"/>
        <dbReference type="ChEBI" id="CHEBI:57823"/>
        <dbReference type="ChEBI" id="CHEBI:58262"/>
        <dbReference type="EC" id="2.7.7.60"/>
    </reaction>
</comment>
<dbReference type="AlphaFoldDB" id="A0A0W1KLP4"/>
<dbReference type="SUPFAM" id="SSF53448">
    <property type="entry name" value="Nucleotide-diphospho-sugar transferases"/>
    <property type="match status" value="1"/>
</dbReference>